<dbReference type="SUPFAM" id="SSF54534">
    <property type="entry name" value="FKBP-like"/>
    <property type="match status" value="1"/>
</dbReference>
<dbReference type="PROSITE" id="PS50059">
    <property type="entry name" value="FKBP_PPIASE"/>
    <property type="match status" value="1"/>
</dbReference>
<dbReference type="EMBL" id="UHFX01000003">
    <property type="protein sequence ID" value="SUO03480.1"/>
    <property type="molecule type" value="Genomic_DNA"/>
</dbReference>
<dbReference type="InterPro" id="IPR001179">
    <property type="entry name" value="PPIase_FKBP_dom"/>
</dbReference>
<evidence type="ECO:0000256" key="6">
    <source>
        <dbReference type="ARBA" id="ARBA00023110"/>
    </source>
</evidence>
<dbReference type="GO" id="GO:0005737">
    <property type="term" value="C:cytoplasm"/>
    <property type="evidence" value="ECO:0007669"/>
    <property type="project" value="UniProtKB-SubCell"/>
</dbReference>
<keyword evidence="12" id="KW-0963">Cytoplasm</keyword>
<dbReference type="GO" id="GO:0051301">
    <property type="term" value="P:cell division"/>
    <property type="evidence" value="ECO:0007669"/>
    <property type="project" value="UniProtKB-KW"/>
</dbReference>
<dbReference type="Pfam" id="PF05697">
    <property type="entry name" value="Trigger_N"/>
    <property type="match status" value="1"/>
</dbReference>
<dbReference type="GO" id="GO:0051083">
    <property type="term" value="P:'de novo' cotranslational protein folding"/>
    <property type="evidence" value="ECO:0007669"/>
    <property type="project" value="TreeGrafter"/>
</dbReference>
<accession>A0A380LLM3</accession>
<dbReference type="SUPFAM" id="SSF102735">
    <property type="entry name" value="Trigger factor ribosome-binding domain"/>
    <property type="match status" value="1"/>
</dbReference>
<evidence type="ECO:0000259" key="15">
    <source>
        <dbReference type="PROSITE" id="PS50059"/>
    </source>
</evidence>
<feature type="domain" description="PPIase FKBP-type" evidence="15">
    <location>
        <begin position="163"/>
        <end position="248"/>
    </location>
</feature>
<evidence type="ECO:0000256" key="4">
    <source>
        <dbReference type="ARBA" id="ARBA00016902"/>
    </source>
</evidence>
<evidence type="ECO:0000313" key="16">
    <source>
        <dbReference type="EMBL" id="SUO03480.1"/>
    </source>
</evidence>
<dbReference type="FunFam" id="3.10.50.40:FF:000001">
    <property type="entry name" value="Trigger factor"/>
    <property type="match status" value="1"/>
</dbReference>
<dbReference type="PANTHER" id="PTHR30560:SF3">
    <property type="entry name" value="TRIGGER FACTOR-LIKE PROTEIN TIG, CHLOROPLASTIC"/>
    <property type="match status" value="1"/>
</dbReference>
<evidence type="ECO:0000256" key="10">
    <source>
        <dbReference type="ARBA" id="ARBA00024849"/>
    </source>
</evidence>
<keyword evidence="8 12" id="KW-0413">Isomerase</keyword>
<evidence type="ECO:0000256" key="14">
    <source>
        <dbReference type="RuleBase" id="RU003914"/>
    </source>
</evidence>
<name>A0A380LLM3_9FIRM</name>
<dbReference type="InterPro" id="IPR027304">
    <property type="entry name" value="Trigger_fact/SurA_dom_sf"/>
</dbReference>
<evidence type="ECO:0000256" key="11">
    <source>
        <dbReference type="ARBA" id="ARBA00029986"/>
    </source>
</evidence>
<evidence type="ECO:0000256" key="7">
    <source>
        <dbReference type="ARBA" id="ARBA00023186"/>
    </source>
</evidence>
<evidence type="ECO:0000256" key="9">
    <source>
        <dbReference type="ARBA" id="ARBA00023306"/>
    </source>
</evidence>
<evidence type="ECO:0000256" key="1">
    <source>
        <dbReference type="ARBA" id="ARBA00000971"/>
    </source>
</evidence>
<evidence type="ECO:0000256" key="12">
    <source>
        <dbReference type="HAMAP-Rule" id="MF_00303"/>
    </source>
</evidence>
<dbReference type="InterPro" id="IPR046357">
    <property type="entry name" value="PPIase_dom_sf"/>
</dbReference>
<comment type="function">
    <text evidence="10 12">Involved in protein export. Acts as a chaperone by maintaining the newly synthesized protein in an open conformation. Functions as a peptidyl-prolyl cis-trans isomerase.</text>
</comment>
<sequence length="425" mass="48199">MITKWTLNEHANGVLEVEVDGDIWTKAQKKVFNNLKKQVNLKGFRKGHVPEALIRKQIPSQMVYEYAAEEVANEALAKGIEENKLELVARPTLEVKEANDEKVTLVFNCIVMPEVTLKEYKGLDIHKEEVNVTDEDIEEEVKRIQNRYADWVLREEDQAAENGDQVTIDYAGSIDGVPFDGGSAENYPLELGSGTFIPGFEEQLVGVKSGEEKDVVVTFPEEYGAKDLAGKEAVFKCTVHDIKYKELPEANDELIQKLKREGVDTLEKYKEVTKEDLTKRKEQQAENQFTDALVSKVTEDAEVEIPEVMIANEIDRMYRNFENQMVQSGFTAKQYLEASGQSEEDIRNMMKPEAEKSVKTSLVLEAIVKAEAIEASDEDVEAEYKKLSENYGMDIDRIKQLISVDNIKYDLAQQKAIELLKNSVK</sequence>
<dbReference type="InterPro" id="IPR008880">
    <property type="entry name" value="Trigger_fac_C"/>
</dbReference>
<keyword evidence="9 12" id="KW-0131">Cell cycle</keyword>
<dbReference type="OrthoDB" id="9767721at2"/>
<dbReference type="AlphaFoldDB" id="A0A380LLM3"/>
<dbReference type="GeneID" id="77461333"/>
<evidence type="ECO:0000256" key="8">
    <source>
        <dbReference type="ARBA" id="ARBA00023235"/>
    </source>
</evidence>
<dbReference type="Gene3D" id="3.10.50.40">
    <property type="match status" value="1"/>
</dbReference>
<keyword evidence="6 12" id="KW-0697">Rotamase</keyword>
<dbReference type="Pfam" id="PF00254">
    <property type="entry name" value="FKBP_C"/>
    <property type="match status" value="1"/>
</dbReference>
<proteinExistence type="inferred from homology"/>
<keyword evidence="5 12" id="KW-0132">Cell division</keyword>
<evidence type="ECO:0000313" key="17">
    <source>
        <dbReference type="Proteomes" id="UP000255523"/>
    </source>
</evidence>
<dbReference type="PANTHER" id="PTHR30560">
    <property type="entry name" value="TRIGGER FACTOR CHAPERONE AND PEPTIDYL-PROLYL CIS/TRANS ISOMERASE"/>
    <property type="match status" value="1"/>
</dbReference>
<protein>
    <recommendedName>
        <fullName evidence="4 12">Trigger factor</fullName>
        <shortName evidence="12">TF</shortName>
        <ecNumber evidence="3 12">5.2.1.8</ecNumber>
    </recommendedName>
    <alternativeName>
        <fullName evidence="11 12">PPIase</fullName>
    </alternativeName>
</protein>
<dbReference type="Gene3D" id="3.30.70.1050">
    <property type="entry name" value="Trigger factor ribosome-binding domain"/>
    <property type="match status" value="1"/>
</dbReference>
<dbReference type="GO" id="GO:0043335">
    <property type="term" value="P:protein unfolding"/>
    <property type="evidence" value="ECO:0007669"/>
    <property type="project" value="TreeGrafter"/>
</dbReference>
<dbReference type="RefSeq" id="WP_022789673.1">
    <property type="nucleotide sequence ID" value="NZ_CAUWMU010000042.1"/>
</dbReference>
<dbReference type="InterPro" id="IPR008881">
    <property type="entry name" value="Trigger_fac_ribosome-bd_bac"/>
</dbReference>
<gene>
    <name evidence="12 16" type="primary">tig</name>
    <name evidence="16" type="ORF">NCTC11087_00342</name>
</gene>
<reference evidence="16 17" key="1">
    <citation type="submission" date="2018-06" db="EMBL/GenBank/DDBJ databases">
        <authorList>
            <consortium name="Pathogen Informatics"/>
            <person name="Doyle S."/>
        </authorList>
    </citation>
    <scope>NUCLEOTIDE SEQUENCE [LARGE SCALE GENOMIC DNA]</scope>
    <source>
        <strain evidence="16 17">NCTC11087</strain>
    </source>
</reference>
<comment type="catalytic activity">
    <reaction evidence="1 12 13">
        <text>[protein]-peptidylproline (omega=180) = [protein]-peptidylproline (omega=0)</text>
        <dbReference type="Rhea" id="RHEA:16237"/>
        <dbReference type="Rhea" id="RHEA-COMP:10747"/>
        <dbReference type="Rhea" id="RHEA-COMP:10748"/>
        <dbReference type="ChEBI" id="CHEBI:83833"/>
        <dbReference type="ChEBI" id="CHEBI:83834"/>
        <dbReference type="EC" id="5.2.1.8"/>
    </reaction>
</comment>
<keyword evidence="7 12" id="KW-0143">Chaperone</keyword>
<dbReference type="GO" id="GO:0015031">
    <property type="term" value="P:protein transport"/>
    <property type="evidence" value="ECO:0007669"/>
    <property type="project" value="UniProtKB-UniRule"/>
</dbReference>
<dbReference type="InterPro" id="IPR005215">
    <property type="entry name" value="Trig_fac"/>
</dbReference>
<dbReference type="SUPFAM" id="SSF109998">
    <property type="entry name" value="Triger factor/SurA peptide-binding domain-like"/>
    <property type="match status" value="1"/>
</dbReference>
<dbReference type="NCBIfam" id="TIGR00115">
    <property type="entry name" value="tig"/>
    <property type="match status" value="1"/>
</dbReference>
<evidence type="ECO:0000256" key="3">
    <source>
        <dbReference type="ARBA" id="ARBA00013194"/>
    </source>
</evidence>
<dbReference type="InterPro" id="IPR036611">
    <property type="entry name" value="Trigger_fac_ribosome-bd_sf"/>
</dbReference>
<evidence type="ECO:0000256" key="2">
    <source>
        <dbReference type="ARBA" id="ARBA00005464"/>
    </source>
</evidence>
<comment type="similarity">
    <text evidence="2 12 14">Belongs to the FKBP-type PPIase family. Tig subfamily.</text>
</comment>
<dbReference type="Proteomes" id="UP000255523">
    <property type="component" value="Unassembled WGS sequence"/>
</dbReference>
<dbReference type="GO" id="GO:0003755">
    <property type="term" value="F:peptidyl-prolyl cis-trans isomerase activity"/>
    <property type="evidence" value="ECO:0007669"/>
    <property type="project" value="UniProtKB-UniRule"/>
</dbReference>
<comment type="subcellular location">
    <subcellularLocation>
        <location evidence="12">Cytoplasm</location>
    </subcellularLocation>
    <text evidence="12">About half TF is bound to the ribosome near the polypeptide exit tunnel while the other half is free in the cytoplasm.</text>
</comment>
<evidence type="ECO:0000256" key="5">
    <source>
        <dbReference type="ARBA" id="ARBA00022618"/>
    </source>
</evidence>
<dbReference type="InterPro" id="IPR037041">
    <property type="entry name" value="Trigger_fac_C_sf"/>
</dbReference>
<dbReference type="EC" id="5.2.1.8" evidence="3 12"/>
<dbReference type="PIRSF" id="PIRSF003095">
    <property type="entry name" value="Trigger_factor"/>
    <property type="match status" value="1"/>
</dbReference>
<comment type="domain">
    <text evidence="12">Consists of 3 domains; the N-terminus binds the ribosome, the middle domain has PPIase activity, while the C-terminus has intrinsic chaperone activity on its own.</text>
</comment>
<evidence type="ECO:0000256" key="13">
    <source>
        <dbReference type="PROSITE-ProRule" id="PRU00277"/>
    </source>
</evidence>
<keyword evidence="17" id="KW-1185">Reference proteome</keyword>
<dbReference type="GO" id="GO:0044183">
    <property type="term" value="F:protein folding chaperone"/>
    <property type="evidence" value="ECO:0007669"/>
    <property type="project" value="TreeGrafter"/>
</dbReference>
<dbReference type="Gene3D" id="1.10.3120.10">
    <property type="entry name" value="Trigger factor, C-terminal domain"/>
    <property type="match status" value="1"/>
</dbReference>
<dbReference type="Pfam" id="PF05698">
    <property type="entry name" value="Trigger_C"/>
    <property type="match status" value="1"/>
</dbReference>
<dbReference type="GO" id="GO:0043022">
    <property type="term" value="F:ribosome binding"/>
    <property type="evidence" value="ECO:0007669"/>
    <property type="project" value="TreeGrafter"/>
</dbReference>
<organism evidence="16 17">
    <name type="scientific">Faecalicoccus pleomorphus</name>
    <dbReference type="NCBI Taxonomy" id="1323"/>
    <lineage>
        <taxon>Bacteria</taxon>
        <taxon>Bacillati</taxon>
        <taxon>Bacillota</taxon>
        <taxon>Erysipelotrichia</taxon>
        <taxon>Erysipelotrichales</taxon>
        <taxon>Erysipelotrichaceae</taxon>
        <taxon>Faecalicoccus</taxon>
    </lineage>
</organism>
<dbReference type="HAMAP" id="MF_00303">
    <property type="entry name" value="Trigger_factor_Tig"/>
    <property type="match status" value="1"/>
</dbReference>